<keyword evidence="1" id="KW-0812">Transmembrane</keyword>
<proteinExistence type="predicted"/>
<dbReference type="InterPro" id="IPR019629">
    <property type="entry name" value="Uncharacterised_HI1736/YgjV"/>
</dbReference>
<comment type="caution">
    <text evidence="2">The sequence shown here is derived from an EMBL/GenBank/DDBJ whole genome shotgun (WGS) entry which is preliminary data.</text>
</comment>
<evidence type="ECO:0000256" key="1">
    <source>
        <dbReference type="SAM" id="Phobius"/>
    </source>
</evidence>
<evidence type="ECO:0000313" key="3">
    <source>
        <dbReference type="Proteomes" id="UP000811844"/>
    </source>
</evidence>
<feature type="transmembrane region" description="Helical" evidence="1">
    <location>
        <begin position="81"/>
        <end position="102"/>
    </location>
</feature>
<keyword evidence="1" id="KW-1133">Transmembrane helix</keyword>
<feature type="transmembrane region" description="Helical" evidence="1">
    <location>
        <begin position="108"/>
        <end position="126"/>
    </location>
</feature>
<dbReference type="RefSeq" id="WP_153661109.1">
    <property type="nucleotide sequence ID" value="NZ_JAAIKR010000001.1"/>
</dbReference>
<dbReference type="Pfam" id="PF10688">
    <property type="entry name" value="Imp-YgjV"/>
    <property type="match status" value="1"/>
</dbReference>
<accession>A0ABS5HXU4</accession>
<keyword evidence="3" id="KW-1185">Reference proteome</keyword>
<reference evidence="2 3" key="1">
    <citation type="submission" date="2020-02" db="EMBL/GenBank/DDBJ databases">
        <title>Shewanella WXL01 sp. nov., a marine bacterium isolated from green algae in Luhuitou Fringing Reef (Northern South China Sea).</title>
        <authorList>
            <person name="Wang X."/>
        </authorList>
    </citation>
    <scope>NUCLEOTIDE SEQUENCE [LARGE SCALE GENOMIC DNA]</scope>
    <source>
        <strain evidence="2 3">MCCC 1A01895</strain>
    </source>
</reference>
<dbReference type="Proteomes" id="UP000811844">
    <property type="component" value="Unassembled WGS sequence"/>
</dbReference>
<feature type="transmembrane region" description="Helical" evidence="1">
    <location>
        <begin position="147"/>
        <end position="169"/>
    </location>
</feature>
<keyword evidence="1" id="KW-0472">Membrane</keyword>
<organism evidence="2 3">
    <name type="scientific">Shewanella intestini</name>
    <dbReference type="NCBI Taxonomy" id="2017544"/>
    <lineage>
        <taxon>Bacteria</taxon>
        <taxon>Pseudomonadati</taxon>
        <taxon>Pseudomonadota</taxon>
        <taxon>Gammaproteobacteria</taxon>
        <taxon>Alteromonadales</taxon>
        <taxon>Shewanellaceae</taxon>
        <taxon>Shewanella</taxon>
    </lineage>
</organism>
<feature type="transmembrane region" description="Helical" evidence="1">
    <location>
        <begin position="39"/>
        <end position="60"/>
    </location>
</feature>
<name>A0ABS5HXU4_9GAMM</name>
<sequence length="180" mass="19596">MFVVNSHTVFAAQFIGFVAMFVGWQACSAKSTQCFLAKNMFAAGLTAVHLGLMGSPAGMANQLLNVARFSSGQLRVSKRGYMPHILAIGFSLLALIQGIMWANHWSEWCAIASAVVMSFSIIFLHGNQLKATFIVTNMLNLSLSIHLMSWSGMLYQVITITLLVKAIVYQPCETTVKASA</sequence>
<evidence type="ECO:0000313" key="2">
    <source>
        <dbReference type="EMBL" id="MBR9726579.1"/>
    </source>
</evidence>
<dbReference type="EMBL" id="JAAIKR010000001">
    <property type="protein sequence ID" value="MBR9726579.1"/>
    <property type="molecule type" value="Genomic_DNA"/>
</dbReference>
<gene>
    <name evidence="2" type="ORF">G3R48_01065</name>
</gene>
<protein>
    <submittedName>
        <fullName evidence="2">YgjV family protein</fullName>
    </submittedName>
</protein>